<dbReference type="InterPro" id="IPR042089">
    <property type="entry name" value="Peptidase_M13_dom_2"/>
</dbReference>
<keyword evidence="3" id="KW-0472">Membrane</keyword>
<evidence type="ECO:0000259" key="4">
    <source>
        <dbReference type="Pfam" id="PF05649"/>
    </source>
</evidence>
<dbReference type="SUPFAM" id="SSF55486">
    <property type="entry name" value="Metalloproteases ('zincins'), catalytic domain"/>
    <property type="match status" value="1"/>
</dbReference>
<dbReference type="Gene3D" id="3.40.390.10">
    <property type="entry name" value="Collagenase (Catalytic Domain)"/>
    <property type="match status" value="1"/>
</dbReference>
<dbReference type="Pfam" id="PF05649">
    <property type="entry name" value="Peptidase_M13_N"/>
    <property type="match status" value="1"/>
</dbReference>
<dbReference type="InterPro" id="IPR008753">
    <property type="entry name" value="Peptidase_M13_N"/>
</dbReference>
<dbReference type="Proteomes" id="UP000299102">
    <property type="component" value="Unassembled WGS sequence"/>
</dbReference>
<proteinExistence type="inferred from homology"/>
<dbReference type="GO" id="GO:0016485">
    <property type="term" value="P:protein processing"/>
    <property type="evidence" value="ECO:0007669"/>
    <property type="project" value="TreeGrafter"/>
</dbReference>
<comment type="subcellular location">
    <subcellularLocation>
        <location evidence="1">Cell membrane</location>
        <topology evidence="1">Single-pass type II membrane protein</topology>
    </subcellularLocation>
</comment>
<dbReference type="EMBL" id="BGZK01000009">
    <property type="protein sequence ID" value="GBP03198.1"/>
    <property type="molecule type" value="Genomic_DNA"/>
</dbReference>
<organism evidence="5 6">
    <name type="scientific">Eumeta variegata</name>
    <name type="common">Bagworm moth</name>
    <name type="synonym">Eumeta japonica</name>
    <dbReference type="NCBI Taxonomy" id="151549"/>
    <lineage>
        <taxon>Eukaryota</taxon>
        <taxon>Metazoa</taxon>
        <taxon>Ecdysozoa</taxon>
        <taxon>Arthropoda</taxon>
        <taxon>Hexapoda</taxon>
        <taxon>Insecta</taxon>
        <taxon>Pterygota</taxon>
        <taxon>Neoptera</taxon>
        <taxon>Endopterygota</taxon>
        <taxon>Lepidoptera</taxon>
        <taxon>Glossata</taxon>
        <taxon>Ditrysia</taxon>
        <taxon>Tineoidea</taxon>
        <taxon>Psychidae</taxon>
        <taxon>Oiketicinae</taxon>
        <taxon>Eumeta</taxon>
    </lineage>
</organism>
<comment type="caution">
    <text evidence="5">The sequence shown here is derived from an EMBL/GenBank/DDBJ whole genome shotgun (WGS) entry which is preliminary data.</text>
</comment>
<feature type="domain" description="Peptidase M13 N-terminal" evidence="4">
    <location>
        <begin position="324"/>
        <end position="523"/>
    </location>
</feature>
<sequence length="565" mass="61926">MENLRTRTFLMKHGRRKTYDRGIEPATAMRACDRLSVRTDARSSESADSRRHRHCDNYRNRQTDDACSKAPIKRSHTNERFTAPILSNLYKKKIAFPSRLRYITRAATTHDQSIWYFGPRGDVSAVTCGELNGASVTRVSSVISPYRDAGKAARRRHGRAGADGHANRRLFRNKGADAARGLSQSAAAACSGPPATNGRSSMSQWIFSIQFMSLRSSQFQHLPECIPIYPLNGSRSVRCSSLVIAALCAALLALAAYTGVVLLTEHRAAKPCLSETCVQTDGPRLCAAPYRAGCVLDELEQLTHCNLTHIASRILSALNTSVEPCDDFYEFACGGWVASNPVPEWSTSWDQLAVLRERLVADLRDLLEAPDEPHLPASVLKAKALFRTCVDEKKLEAEGVAPIETLLESLGLPRHAPAQASGAKWEEVAGRGRRALGLSALLSVHVAEDVRNTSRNRVVLEQVSPGFSERYLLHPEQFSHEVGEYRKYIAAMLARADPAANGTVADAFADDIFNFSMKLAKCVTVAVAHFSLYHPTPPLSTRPPSIKYSVRTEEAGSALAAPMGL</sequence>
<dbReference type="InterPro" id="IPR024079">
    <property type="entry name" value="MetalloPept_cat_dom_sf"/>
</dbReference>
<reference evidence="5 6" key="1">
    <citation type="journal article" date="2019" name="Commun. Biol.">
        <title>The bagworm genome reveals a unique fibroin gene that provides high tensile strength.</title>
        <authorList>
            <person name="Kono N."/>
            <person name="Nakamura H."/>
            <person name="Ohtoshi R."/>
            <person name="Tomita M."/>
            <person name="Numata K."/>
            <person name="Arakawa K."/>
        </authorList>
    </citation>
    <scope>NUCLEOTIDE SEQUENCE [LARGE SCALE GENOMIC DNA]</scope>
</reference>
<dbReference type="GO" id="GO:0004222">
    <property type="term" value="F:metalloendopeptidase activity"/>
    <property type="evidence" value="ECO:0007669"/>
    <property type="project" value="InterPro"/>
</dbReference>
<dbReference type="Gene3D" id="1.10.1380.10">
    <property type="entry name" value="Neutral endopeptidase , domain2"/>
    <property type="match status" value="1"/>
</dbReference>
<keyword evidence="6" id="KW-1185">Reference proteome</keyword>
<name>A0A4C1SPN9_EUMVA</name>
<gene>
    <name evidence="5" type="ORF">EVAR_2638_1</name>
</gene>
<evidence type="ECO:0000313" key="6">
    <source>
        <dbReference type="Proteomes" id="UP000299102"/>
    </source>
</evidence>
<dbReference type="PANTHER" id="PTHR11733:SF133">
    <property type="entry name" value="PHOSPHATE-REGULATING NEUTRAL ENDOPEPTIDASE PHEX"/>
    <property type="match status" value="1"/>
</dbReference>
<keyword evidence="3" id="KW-0812">Transmembrane</keyword>
<feature type="transmembrane region" description="Helical" evidence="3">
    <location>
        <begin position="242"/>
        <end position="263"/>
    </location>
</feature>
<accession>A0A4C1SPN9</accession>
<dbReference type="OrthoDB" id="6475849at2759"/>
<protein>
    <submittedName>
        <fullName evidence="5">Neprilysin-1</fullName>
    </submittedName>
</protein>
<dbReference type="InterPro" id="IPR000718">
    <property type="entry name" value="Peptidase_M13"/>
</dbReference>
<keyword evidence="3" id="KW-1133">Transmembrane helix</keyword>
<evidence type="ECO:0000256" key="3">
    <source>
        <dbReference type="SAM" id="Phobius"/>
    </source>
</evidence>
<dbReference type="AlphaFoldDB" id="A0A4C1SPN9"/>
<dbReference type="GO" id="GO:0005886">
    <property type="term" value="C:plasma membrane"/>
    <property type="evidence" value="ECO:0007669"/>
    <property type="project" value="UniProtKB-SubCell"/>
</dbReference>
<dbReference type="PROSITE" id="PS51885">
    <property type="entry name" value="NEPRILYSIN"/>
    <property type="match status" value="1"/>
</dbReference>
<evidence type="ECO:0000313" key="5">
    <source>
        <dbReference type="EMBL" id="GBP03198.1"/>
    </source>
</evidence>
<evidence type="ECO:0000256" key="2">
    <source>
        <dbReference type="ARBA" id="ARBA00007357"/>
    </source>
</evidence>
<evidence type="ECO:0000256" key="1">
    <source>
        <dbReference type="ARBA" id="ARBA00004401"/>
    </source>
</evidence>
<comment type="similarity">
    <text evidence="2">Belongs to the peptidase M13 family.</text>
</comment>
<dbReference type="STRING" id="151549.A0A4C1SPN9"/>
<dbReference type="PANTHER" id="PTHR11733">
    <property type="entry name" value="ZINC METALLOPROTEASE FAMILY M13 NEPRILYSIN-RELATED"/>
    <property type="match status" value="1"/>
</dbReference>